<proteinExistence type="predicted"/>
<keyword evidence="2" id="KW-1185">Reference proteome</keyword>
<evidence type="ECO:0000313" key="2">
    <source>
        <dbReference type="Proteomes" id="UP001153709"/>
    </source>
</evidence>
<gene>
    <name evidence="1" type="ORF">DIABBA_LOCUS2887</name>
</gene>
<dbReference type="Proteomes" id="UP001153709">
    <property type="component" value="Chromosome 2"/>
</dbReference>
<dbReference type="EMBL" id="OU898277">
    <property type="protein sequence ID" value="CAG9829020.1"/>
    <property type="molecule type" value="Genomic_DNA"/>
</dbReference>
<dbReference type="PANTHER" id="PTHR46409">
    <property type="entry name" value="HTH PSQ-TYPE DOMAIN-CONTAINING PROTEIN"/>
    <property type="match status" value="1"/>
</dbReference>
<name>A0A9N9SR17_DIABA</name>
<dbReference type="PANTHER" id="PTHR46409:SF1">
    <property type="entry name" value="HTH PSQ-TYPE DOMAIN-CONTAINING PROTEIN"/>
    <property type="match status" value="1"/>
</dbReference>
<evidence type="ECO:0000313" key="1">
    <source>
        <dbReference type="EMBL" id="CAG9829020.1"/>
    </source>
</evidence>
<dbReference type="OrthoDB" id="10038071at2759"/>
<reference evidence="1" key="1">
    <citation type="submission" date="2022-01" db="EMBL/GenBank/DDBJ databases">
        <authorList>
            <person name="King R."/>
        </authorList>
    </citation>
    <scope>NUCLEOTIDE SEQUENCE</scope>
</reference>
<dbReference type="AlphaFoldDB" id="A0A9N9SR17"/>
<organism evidence="1 2">
    <name type="scientific">Diabrotica balteata</name>
    <name type="common">Banded cucumber beetle</name>
    <dbReference type="NCBI Taxonomy" id="107213"/>
    <lineage>
        <taxon>Eukaryota</taxon>
        <taxon>Metazoa</taxon>
        <taxon>Ecdysozoa</taxon>
        <taxon>Arthropoda</taxon>
        <taxon>Hexapoda</taxon>
        <taxon>Insecta</taxon>
        <taxon>Pterygota</taxon>
        <taxon>Neoptera</taxon>
        <taxon>Endopterygota</taxon>
        <taxon>Coleoptera</taxon>
        <taxon>Polyphaga</taxon>
        <taxon>Cucujiformia</taxon>
        <taxon>Chrysomeloidea</taxon>
        <taxon>Chrysomelidae</taxon>
        <taxon>Galerucinae</taxon>
        <taxon>Diabroticina</taxon>
        <taxon>Diabroticites</taxon>
        <taxon>Diabrotica</taxon>
    </lineage>
</organism>
<sequence length="123" mass="14310">MSLVLRSLAEFMVKVYAPVWFNIKTKPSCSEGARHVFKMVQLSSYLSNELKAVIGHVRTFEKIRRNSYFCHTENLLLAMLFDDHSALRQLALRRMLKTRTKIPTLDTNVREFLSPDLNFNACE</sequence>
<accession>A0A9N9SR17</accession>
<protein>
    <submittedName>
        <fullName evidence="1">Uncharacterized protein</fullName>
    </submittedName>
</protein>